<name>A0A3Q2HCJ5_HORSE</name>
<dbReference type="Pfam" id="PF03402">
    <property type="entry name" value="V1R"/>
    <property type="match status" value="1"/>
</dbReference>
<reference evidence="13" key="2">
    <citation type="submission" date="2025-08" db="UniProtKB">
        <authorList>
            <consortium name="Ensembl"/>
        </authorList>
    </citation>
    <scope>IDENTIFICATION</scope>
    <source>
        <strain evidence="13">Thoroughbred</strain>
    </source>
</reference>
<evidence type="ECO:0000256" key="11">
    <source>
        <dbReference type="RuleBase" id="RU364061"/>
    </source>
</evidence>
<keyword evidence="8 11" id="KW-0472">Membrane</keyword>
<feature type="transmembrane region" description="Helical" evidence="11">
    <location>
        <begin position="270"/>
        <end position="292"/>
    </location>
</feature>
<evidence type="ECO:0000256" key="10">
    <source>
        <dbReference type="ARBA" id="ARBA00023224"/>
    </source>
</evidence>
<comment type="similarity">
    <text evidence="2 11">Belongs to the G-protein coupled receptor 1 family.</text>
</comment>
<evidence type="ECO:0000313" key="14">
    <source>
        <dbReference type="Proteomes" id="UP000002281"/>
    </source>
</evidence>
<dbReference type="RefSeq" id="NP_001160996.2">
    <property type="nucleotide sequence ID" value="NM_001167524.2"/>
</dbReference>
<evidence type="ECO:0000256" key="2">
    <source>
        <dbReference type="ARBA" id="ARBA00010663"/>
    </source>
</evidence>
<dbReference type="Ensembl" id="ENSECAT00000047066.1">
    <property type="protein sequence ID" value="ENSECAP00000031015.1"/>
    <property type="gene ID" value="ENSECAG00000028666.1"/>
</dbReference>
<evidence type="ECO:0000313" key="13">
    <source>
        <dbReference type="Ensembl" id="ENSECAP00000031015.1"/>
    </source>
</evidence>
<keyword evidence="10 11" id="KW-0807">Transducer</keyword>
<organism evidence="13 14">
    <name type="scientific">Equus caballus</name>
    <name type="common">Horse</name>
    <dbReference type="NCBI Taxonomy" id="9796"/>
    <lineage>
        <taxon>Eukaryota</taxon>
        <taxon>Metazoa</taxon>
        <taxon>Chordata</taxon>
        <taxon>Craniata</taxon>
        <taxon>Vertebrata</taxon>
        <taxon>Euteleostomi</taxon>
        <taxon>Mammalia</taxon>
        <taxon>Eutheria</taxon>
        <taxon>Laurasiatheria</taxon>
        <taxon>Perissodactyla</taxon>
        <taxon>Equidae</taxon>
        <taxon>Equus</taxon>
    </lineage>
</organism>
<dbReference type="Gene3D" id="1.20.1070.10">
    <property type="entry name" value="Rhodopsin 7-helix transmembrane proteins"/>
    <property type="match status" value="1"/>
</dbReference>
<reference evidence="13" key="3">
    <citation type="submission" date="2025-09" db="UniProtKB">
        <authorList>
            <consortium name="Ensembl"/>
        </authorList>
    </citation>
    <scope>IDENTIFICATION</scope>
    <source>
        <strain evidence="13">Thoroughbred</strain>
    </source>
</reference>
<gene>
    <name evidence="13" type="primary">EQUCABV1R902</name>
</gene>
<dbReference type="InParanoid" id="A0A3Q2HCJ5"/>
<evidence type="ECO:0000256" key="7">
    <source>
        <dbReference type="ARBA" id="ARBA00023040"/>
    </source>
</evidence>
<evidence type="ECO:0000256" key="8">
    <source>
        <dbReference type="ARBA" id="ARBA00023136"/>
    </source>
</evidence>
<dbReference type="Proteomes" id="UP000002281">
    <property type="component" value="Chromosome 10"/>
</dbReference>
<accession>A0A3Q2HCJ5</accession>
<evidence type="ECO:0000259" key="12">
    <source>
        <dbReference type="PROSITE" id="PS50262"/>
    </source>
</evidence>
<evidence type="ECO:0000256" key="4">
    <source>
        <dbReference type="ARBA" id="ARBA00022507"/>
    </source>
</evidence>
<proteinExistence type="inferred from homology"/>
<evidence type="ECO:0000256" key="3">
    <source>
        <dbReference type="ARBA" id="ARBA00022475"/>
    </source>
</evidence>
<dbReference type="PANTHER" id="PTHR24062">
    <property type="entry name" value="VOMERONASAL TYPE-1 RECEPTOR"/>
    <property type="match status" value="1"/>
</dbReference>
<dbReference type="PROSITE" id="PS50262">
    <property type="entry name" value="G_PROTEIN_RECEP_F1_2"/>
    <property type="match status" value="1"/>
</dbReference>
<dbReference type="GO" id="GO:0007606">
    <property type="term" value="P:sensory perception of chemical stimulus"/>
    <property type="evidence" value="ECO:0007669"/>
    <property type="project" value="UniProtKB-ARBA"/>
</dbReference>
<keyword evidence="6 11" id="KW-1133">Transmembrane helix</keyword>
<feature type="domain" description="G-protein coupled receptors family 1 profile" evidence="12">
    <location>
        <begin position="30"/>
        <end position="290"/>
    </location>
</feature>
<feature type="transmembrane region" description="Helical" evidence="11">
    <location>
        <begin position="240"/>
        <end position="264"/>
    </location>
</feature>
<dbReference type="GeneTree" id="ENSGT00960000186612"/>
<keyword evidence="4 11" id="KW-0589">Pheromone response</keyword>
<dbReference type="SUPFAM" id="SSF81321">
    <property type="entry name" value="Family A G protein-coupled receptor-like"/>
    <property type="match status" value="1"/>
</dbReference>
<keyword evidence="7 11" id="KW-0297">G-protein coupled receptor</keyword>
<reference evidence="13 14" key="1">
    <citation type="journal article" date="2009" name="Science">
        <title>Genome sequence, comparative analysis, and population genetics of the domestic horse.</title>
        <authorList>
            <consortium name="Broad Institute Genome Sequencing Platform"/>
            <consortium name="Broad Institute Whole Genome Assembly Team"/>
            <person name="Wade C.M."/>
            <person name="Giulotto E."/>
            <person name="Sigurdsson S."/>
            <person name="Zoli M."/>
            <person name="Gnerre S."/>
            <person name="Imsland F."/>
            <person name="Lear T.L."/>
            <person name="Adelson D.L."/>
            <person name="Bailey E."/>
            <person name="Bellone R.R."/>
            <person name="Bloecker H."/>
            <person name="Distl O."/>
            <person name="Edgar R.C."/>
            <person name="Garber M."/>
            <person name="Leeb T."/>
            <person name="Mauceli E."/>
            <person name="MacLeod J.N."/>
            <person name="Penedo M.C.T."/>
            <person name="Raison J.M."/>
            <person name="Sharpe T."/>
            <person name="Vogel J."/>
            <person name="Andersson L."/>
            <person name="Antczak D.F."/>
            <person name="Biagi T."/>
            <person name="Binns M.M."/>
            <person name="Chowdhary B.P."/>
            <person name="Coleman S.J."/>
            <person name="Della Valle G."/>
            <person name="Fryc S."/>
            <person name="Guerin G."/>
            <person name="Hasegawa T."/>
            <person name="Hill E.W."/>
            <person name="Jurka J."/>
            <person name="Kiialainen A."/>
            <person name="Lindgren G."/>
            <person name="Liu J."/>
            <person name="Magnani E."/>
            <person name="Mickelson J.R."/>
            <person name="Murray J."/>
            <person name="Nergadze S.G."/>
            <person name="Onofrio R."/>
            <person name="Pedroni S."/>
            <person name="Piras M.F."/>
            <person name="Raudsepp T."/>
            <person name="Rocchi M."/>
            <person name="Roeed K.H."/>
            <person name="Ryder O.A."/>
            <person name="Searle S."/>
            <person name="Skow L."/>
            <person name="Swinburne J.E."/>
            <person name="Syvaenen A.C."/>
            <person name="Tozaki T."/>
            <person name="Valberg S.J."/>
            <person name="Vaudin M."/>
            <person name="White J.R."/>
            <person name="Zody M.C."/>
            <person name="Lander E.S."/>
            <person name="Lindblad-Toh K."/>
        </authorList>
    </citation>
    <scope>NUCLEOTIDE SEQUENCE [LARGE SCALE GENOMIC DNA]</scope>
    <source>
        <strain evidence="13 14">Thoroughbred</strain>
    </source>
</reference>
<dbReference type="OMA" id="WMFSVLM"/>
<comment type="subcellular location">
    <subcellularLocation>
        <location evidence="1 11">Cell membrane</location>
        <topology evidence="1 11">Multi-pass membrane protein</topology>
    </subcellularLocation>
</comment>
<dbReference type="InterPro" id="IPR017452">
    <property type="entry name" value="GPCR_Rhodpsn_7TM"/>
</dbReference>
<keyword evidence="14" id="KW-1185">Reference proteome</keyword>
<dbReference type="InterPro" id="IPR004072">
    <property type="entry name" value="Vmron_rcpt_1"/>
</dbReference>
<dbReference type="GO" id="GO:0005886">
    <property type="term" value="C:plasma membrane"/>
    <property type="evidence" value="ECO:0000318"/>
    <property type="project" value="GO_Central"/>
</dbReference>
<keyword evidence="5 11" id="KW-0812">Transmembrane</keyword>
<dbReference type="GO" id="GO:0016503">
    <property type="term" value="F:pheromone receptor activity"/>
    <property type="evidence" value="ECO:0007669"/>
    <property type="project" value="InterPro"/>
</dbReference>
<dbReference type="CTD" id="100312377"/>
<dbReference type="GeneID" id="100312377"/>
<keyword evidence="9 11" id="KW-0675">Receptor</keyword>
<evidence type="ECO:0000256" key="5">
    <source>
        <dbReference type="ARBA" id="ARBA00022692"/>
    </source>
</evidence>
<dbReference type="GO" id="GO:0005550">
    <property type="term" value="F:pheromone binding"/>
    <property type="evidence" value="ECO:0000318"/>
    <property type="project" value="GO_Central"/>
</dbReference>
<dbReference type="KEGG" id="ecb:100312377"/>
<evidence type="ECO:0000256" key="9">
    <source>
        <dbReference type="ARBA" id="ARBA00023170"/>
    </source>
</evidence>
<feature type="transmembrane region" description="Helical" evidence="11">
    <location>
        <begin position="187"/>
        <end position="211"/>
    </location>
</feature>
<comment type="caution">
    <text evidence="11">Lacks conserved residue(s) required for the propagation of feature annotation.</text>
</comment>
<dbReference type="AlphaFoldDB" id="A0A3Q2HCJ5"/>
<protein>
    <recommendedName>
        <fullName evidence="11">Vomeronasal type-1 receptor</fullName>
    </recommendedName>
</protein>
<dbReference type="PaxDb" id="9796-ENSECAP00000031015"/>
<evidence type="ECO:0000256" key="1">
    <source>
        <dbReference type="ARBA" id="ARBA00004651"/>
    </source>
</evidence>
<dbReference type="FunFam" id="1.20.1070.10:FF:000120">
    <property type="entry name" value="Vomeronasal type-1 receptor"/>
    <property type="match status" value="1"/>
</dbReference>
<feature type="transmembrane region" description="Helical" evidence="11">
    <location>
        <begin position="135"/>
        <end position="154"/>
    </location>
</feature>
<sequence length="302" mass="34339">MSFQEEVLRTTGEVAVKTIFLLQSGFGTMANSFLFFRNVSSILLGQRQKPTHTILTHMAVANIFVLLSSGVPHTMAVSLFRNPLSSLGCKFGCYLYRVARNTNVCFPCVLSTYQVFILNPGRVAWMMLRGRALKIIDPLCCTCWMLSFVMHIYAPVMVTGLQDTENDTDFQGKWFCPSSSFTAQIVILWSISDAMFIGLIIWSSGSMVLLLHRHHKRVQHIHTSNDNYERPPEIRAAHSILMLMVTFIIPYMLNSIFTFCINNFLDTHLWLMLISHILALFFPTSSPLLLILRDPRAPNFCS</sequence>
<evidence type="ECO:0000256" key="6">
    <source>
        <dbReference type="ARBA" id="ARBA00022989"/>
    </source>
</evidence>
<keyword evidence="3 11" id="KW-1003">Cell membrane</keyword>
<dbReference type="GO" id="GO:0019236">
    <property type="term" value="P:response to pheromone"/>
    <property type="evidence" value="ECO:0007669"/>
    <property type="project" value="UniProtKB-KW"/>
</dbReference>